<keyword evidence="1" id="KW-0812">Transmembrane</keyword>
<dbReference type="Proteomes" id="UP000298340">
    <property type="component" value="Unassembled WGS sequence"/>
</dbReference>
<gene>
    <name evidence="3" type="ORF">D0809_01170</name>
    <name evidence="2" type="ORF">EV142_10153</name>
</gene>
<protein>
    <submittedName>
        <fullName evidence="3">Uncharacterized protein</fullName>
    </submittedName>
</protein>
<dbReference type="EMBL" id="QWDN01000001">
    <property type="protein sequence ID" value="TEB45647.1"/>
    <property type="molecule type" value="Genomic_DNA"/>
</dbReference>
<evidence type="ECO:0000313" key="5">
    <source>
        <dbReference type="Proteomes" id="UP000298340"/>
    </source>
</evidence>
<reference evidence="2" key="3">
    <citation type="submission" date="2019-03" db="EMBL/GenBank/DDBJ databases">
        <authorList>
            <person name="Whitman W."/>
            <person name="Huntemann M."/>
            <person name="Clum A."/>
            <person name="Pillay M."/>
            <person name="Palaniappan K."/>
            <person name="Varghese N."/>
            <person name="Mikhailova N."/>
            <person name="Stamatis D."/>
            <person name="Reddy T."/>
            <person name="Daum C."/>
            <person name="Shapiro N."/>
            <person name="Ivanova N."/>
            <person name="Kyrpides N."/>
            <person name="Woyke T."/>
        </authorList>
    </citation>
    <scope>NUCLEOTIDE SEQUENCE</scope>
    <source>
        <strain evidence="2">P5626</strain>
    </source>
</reference>
<reference evidence="3 5" key="2">
    <citation type="journal article" date="2018" name="Syst. Appl. Microbiol.">
        <title>Flavobacterium circumlabens sp. nov. and Flavobacterium cupreum sp. nov., two psychrotrophic species isolated from Antarctic environmental samples.</title>
        <authorList>
            <person name="Kralova S."/>
            <person name="Busse H.J."/>
            <person name="Svec P."/>
            <person name="Maslanova I."/>
            <person name="Stankova E."/>
            <person name="Bartak M."/>
            <person name="Sedlacek I."/>
        </authorList>
    </citation>
    <scope>NUCLEOTIDE SEQUENCE [LARGE SCALE GENOMIC DNA]</scope>
    <source>
        <strain evidence="3 5">CCM 8828</strain>
    </source>
</reference>
<comment type="caution">
    <text evidence="3">The sequence shown here is derived from an EMBL/GenBank/DDBJ whole genome shotgun (WGS) entry which is preliminary data.</text>
</comment>
<name>A0A4Y7UGV5_9FLAO</name>
<keyword evidence="4" id="KW-1185">Reference proteome</keyword>
<keyword evidence="1" id="KW-0472">Membrane</keyword>
<evidence type="ECO:0000256" key="1">
    <source>
        <dbReference type="SAM" id="Phobius"/>
    </source>
</evidence>
<evidence type="ECO:0000313" key="2">
    <source>
        <dbReference type="EMBL" id="TCN60487.1"/>
    </source>
</evidence>
<organism evidence="3 5">
    <name type="scientific">Flavobacterium circumlabens</name>
    <dbReference type="NCBI Taxonomy" id="2133765"/>
    <lineage>
        <taxon>Bacteria</taxon>
        <taxon>Pseudomonadati</taxon>
        <taxon>Bacteroidota</taxon>
        <taxon>Flavobacteriia</taxon>
        <taxon>Flavobacteriales</taxon>
        <taxon>Flavobacteriaceae</taxon>
        <taxon>Flavobacterium</taxon>
    </lineage>
</organism>
<dbReference type="AlphaFoldDB" id="A0A4Y7UGV5"/>
<dbReference type="EMBL" id="SLWA01000001">
    <property type="protein sequence ID" value="TCN60487.1"/>
    <property type="molecule type" value="Genomic_DNA"/>
</dbReference>
<feature type="transmembrane region" description="Helical" evidence="1">
    <location>
        <begin position="54"/>
        <end position="83"/>
    </location>
</feature>
<reference evidence="2 4" key="1">
    <citation type="journal article" date="2015" name="Stand. Genomic Sci.">
        <title>Genomic Encyclopedia of Bacterial and Archaeal Type Strains, Phase III: the genomes of soil and plant-associated and newly described type strains.</title>
        <authorList>
            <person name="Whitman W.B."/>
            <person name="Woyke T."/>
            <person name="Klenk H.P."/>
            <person name="Zhou Y."/>
            <person name="Lilburn T.G."/>
            <person name="Beck B.J."/>
            <person name="De Vos P."/>
            <person name="Vandamme P."/>
            <person name="Eisen J.A."/>
            <person name="Garrity G."/>
            <person name="Hugenholtz P."/>
            <person name="Kyrpides N.C."/>
        </authorList>
    </citation>
    <scope>NUCLEOTIDE SEQUENCE [LARGE SCALE GENOMIC DNA]</scope>
    <source>
        <strain evidence="2 4">P5626</strain>
    </source>
</reference>
<dbReference type="Proteomes" id="UP000295270">
    <property type="component" value="Unassembled WGS sequence"/>
</dbReference>
<sequence length="84" mass="9686">MIIALSCGPTQEILFSLFGGFIGAAIFVVYAHYKMYKTKYYSEEYVCFSVGRKLFIYLGFLIVNLCLATLLFWIFTFALTFVFT</sequence>
<evidence type="ECO:0000313" key="3">
    <source>
        <dbReference type="EMBL" id="TEB45647.1"/>
    </source>
</evidence>
<feature type="transmembrane region" description="Helical" evidence="1">
    <location>
        <begin position="13"/>
        <end position="33"/>
    </location>
</feature>
<accession>A0A4Y7UGV5</accession>
<keyword evidence="1" id="KW-1133">Transmembrane helix</keyword>
<proteinExistence type="predicted"/>
<evidence type="ECO:0000313" key="4">
    <source>
        <dbReference type="Proteomes" id="UP000295270"/>
    </source>
</evidence>